<gene>
    <name evidence="2" type="ORF">UW23_C0003G0007</name>
</gene>
<dbReference type="Pfam" id="PF05016">
    <property type="entry name" value="ParE_toxin"/>
    <property type="match status" value="1"/>
</dbReference>
<dbReference type="AlphaFoldDB" id="A0A0G1GMT4"/>
<name>A0A0G1GMT4_9BACT</name>
<proteinExistence type="predicted"/>
<keyword evidence="1" id="KW-1277">Toxin-antitoxin system</keyword>
<organism evidence="2 3">
    <name type="scientific">Candidatus Collierbacteria bacterium GW2011_GWA1_44_12</name>
    <dbReference type="NCBI Taxonomy" id="1618376"/>
    <lineage>
        <taxon>Bacteria</taxon>
        <taxon>Candidatus Collieribacteriota</taxon>
    </lineage>
</organism>
<dbReference type="SUPFAM" id="SSF143011">
    <property type="entry name" value="RelE-like"/>
    <property type="match status" value="1"/>
</dbReference>
<accession>A0A0G1GMT4</accession>
<dbReference type="InterPro" id="IPR035093">
    <property type="entry name" value="RelE/ParE_toxin_dom_sf"/>
</dbReference>
<sequence>MYRLVITPNFEDDIKNFVSSHPELKEKLIKSLKELLSDPDHPSLRTHKLGNNSEWSISIDMATRIIFDIKGDEIVLIHIGTHDEVYRP</sequence>
<evidence type="ECO:0000256" key="1">
    <source>
        <dbReference type="ARBA" id="ARBA00022649"/>
    </source>
</evidence>
<dbReference type="InterPro" id="IPR007712">
    <property type="entry name" value="RelE/ParE_toxin"/>
</dbReference>
<evidence type="ECO:0000313" key="2">
    <source>
        <dbReference type="EMBL" id="KKT36276.1"/>
    </source>
</evidence>
<protein>
    <recommendedName>
        <fullName evidence="4">Plasmid stabilization system</fullName>
    </recommendedName>
</protein>
<evidence type="ECO:0008006" key="4">
    <source>
        <dbReference type="Google" id="ProtNLM"/>
    </source>
</evidence>
<evidence type="ECO:0000313" key="3">
    <source>
        <dbReference type="Proteomes" id="UP000034069"/>
    </source>
</evidence>
<reference evidence="2 3" key="1">
    <citation type="journal article" date="2015" name="Nature">
        <title>rRNA introns, odd ribosomes, and small enigmatic genomes across a large radiation of phyla.</title>
        <authorList>
            <person name="Brown C.T."/>
            <person name="Hug L.A."/>
            <person name="Thomas B.C."/>
            <person name="Sharon I."/>
            <person name="Castelle C.J."/>
            <person name="Singh A."/>
            <person name="Wilkins M.J."/>
            <person name="Williams K.H."/>
            <person name="Banfield J.F."/>
        </authorList>
    </citation>
    <scope>NUCLEOTIDE SEQUENCE [LARGE SCALE GENOMIC DNA]</scope>
</reference>
<dbReference type="Gene3D" id="3.30.2310.20">
    <property type="entry name" value="RelE-like"/>
    <property type="match status" value="1"/>
</dbReference>
<dbReference type="EMBL" id="LCHN01000003">
    <property type="protein sequence ID" value="KKT36276.1"/>
    <property type="molecule type" value="Genomic_DNA"/>
</dbReference>
<comment type="caution">
    <text evidence="2">The sequence shown here is derived from an EMBL/GenBank/DDBJ whole genome shotgun (WGS) entry which is preliminary data.</text>
</comment>
<dbReference type="Proteomes" id="UP000034069">
    <property type="component" value="Unassembled WGS sequence"/>
</dbReference>